<evidence type="ECO:0000313" key="3">
    <source>
        <dbReference type="Proteomes" id="UP001642409"/>
    </source>
</evidence>
<evidence type="ECO:0000313" key="1">
    <source>
        <dbReference type="EMBL" id="CAI9920549.1"/>
    </source>
</evidence>
<gene>
    <name evidence="2" type="ORF">HINF_LOCUS73997</name>
    <name evidence="1" type="ORF">HINF_LOCUS8194</name>
</gene>
<dbReference type="EMBL" id="CATOUU010000201">
    <property type="protein sequence ID" value="CAI9920549.1"/>
    <property type="molecule type" value="Genomic_DNA"/>
</dbReference>
<sequence length="110" mass="12704">MLDQVSFDRRSLSVAEDLVVRLQATNAIVFVMSKLLDYIVIISVHYTNMFCVAVRFHTQLPLTLLFFFEPNFTGMLVFTNKFTALAKDSATAINTHFPKIKDKYFTHIHK</sequence>
<evidence type="ECO:0000313" key="2">
    <source>
        <dbReference type="EMBL" id="CAL6106834.1"/>
    </source>
</evidence>
<name>A0AA86NK10_9EUKA</name>
<comment type="caution">
    <text evidence="1">The sequence shown here is derived from an EMBL/GenBank/DDBJ whole genome shotgun (WGS) entry which is preliminary data.</text>
</comment>
<organism evidence="1">
    <name type="scientific">Hexamita inflata</name>
    <dbReference type="NCBI Taxonomy" id="28002"/>
    <lineage>
        <taxon>Eukaryota</taxon>
        <taxon>Metamonada</taxon>
        <taxon>Diplomonadida</taxon>
        <taxon>Hexamitidae</taxon>
        <taxon>Hexamitinae</taxon>
        <taxon>Hexamita</taxon>
    </lineage>
</organism>
<dbReference type="Proteomes" id="UP001642409">
    <property type="component" value="Unassembled WGS sequence"/>
</dbReference>
<dbReference type="AlphaFoldDB" id="A0AA86NK10"/>
<dbReference type="EMBL" id="CAXDID020000618">
    <property type="protein sequence ID" value="CAL6106834.1"/>
    <property type="molecule type" value="Genomic_DNA"/>
</dbReference>
<reference evidence="1" key="1">
    <citation type="submission" date="2023-06" db="EMBL/GenBank/DDBJ databases">
        <authorList>
            <person name="Kurt Z."/>
        </authorList>
    </citation>
    <scope>NUCLEOTIDE SEQUENCE</scope>
</reference>
<protein>
    <submittedName>
        <fullName evidence="2">Hypothetical_protein</fullName>
    </submittedName>
</protein>
<keyword evidence="3" id="KW-1185">Reference proteome</keyword>
<accession>A0AA86NK10</accession>
<proteinExistence type="predicted"/>
<reference evidence="2 3" key="2">
    <citation type="submission" date="2024-07" db="EMBL/GenBank/DDBJ databases">
        <authorList>
            <person name="Akdeniz Z."/>
        </authorList>
    </citation>
    <scope>NUCLEOTIDE SEQUENCE [LARGE SCALE GENOMIC DNA]</scope>
</reference>